<name>A0ACC3TT94_9ASCO</name>
<accession>A0ACC3TT94</accession>
<keyword evidence="2" id="KW-1185">Reference proteome</keyword>
<sequence>MRTCILPVEYAQDAVATSEERDASTEPSPAPDLDDEVTEDNDATAGKLDQITPIIAQKLVDKYHAITTDLGCWEPDLKGGRFGRVRVLLRSFGVFPFCISLQLSQPIEGMN</sequence>
<dbReference type="EMBL" id="MU970055">
    <property type="protein sequence ID" value="KAK9323925.1"/>
    <property type="molecule type" value="Genomic_DNA"/>
</dbReference>
<gene>
    <name evidence="1" type="ORF">V1517DRAFT_306567</name>
</gene>
<dbReference type="Proteomes" id="UP001489719">
    <property type="component" value="Unassembled WGS sequence"/>
</dbReference>
<organism evidence="1 2">
    <name type="scientific">Lipomyces orientalis</name>
    <dbReference type="NCBI Taxonomy" id="1233043"/>
    <lineage>
        <taxon>Eukaryota</taxon>
        <taxon>Fungi</taxon>
        <taxon>Dikarya</taxon>
        <taxon>Ascomycota</taxon>
        <taxon>Saccharomycotina</taxon>
        <taxon>Lipomycetes</taxon>
        <taxon>Lipomycetales</taxon>
        <taxon>Lipomycetaceae</taxon>
        <taxon>Lipomyces</taxon>
    </lineage>
</organism>
<evidence type="ECO:0000313" key="2">
    <source>
        <dbReference type="Proteomes" id="UP001489719"/>
    </source>
</evidence>
<comment type="caution">
    <text evidence="1">The sequence shown here is derived from an EMBL/GenBank/DDBJ whole genome shotgun (WGS) entry which is preliminary data.</text>
</comment>
<reference evidence="2" key="1">
    <citation type="journal article" date="2024" name="Front. Bioeng. Biotechnol.">
        <title>Genome-scale model development and genomic sequencing of the oleaginous clade Lipomyces.</title>
        <authorList>
            <person name="Czajka J.J."/>
            <person name="Han Y."/>
            <person name="Kim J."/>
            <person name="Mondo S.J."/>
            <person name="Hofstad B.A."/>
            <person name="Robles A."/>
            <person name="Haridas S."/>
            <person name="Riley R."/>
            <person name="LaButti K."/>
            <person name="Pangilinan J."/>
            <person name="Andreopoulos W."/>
            <person name="Lipzen A."/>
            <person name="Yan J."/>
            <person name="Wang M."/>
            <person name="Ng V."/>
            <person name="Grigoriev I.V."/>
            <person name="Spatafora J.W."/>
            <person name="Magnuson J.K."/>
            <person name="Baker S.E."/>
            <person name="Pomraning K.R."/>
        </authorList>
    </citation>
    <scope>NUCLEOTIDE SEQUENCE [LARGE SCALE GENOMIC DNA]</scope>
    <source>
        <strain evidence="2">CBS 10300</strain>
    </source>
</reference>
<evidence type="ECO:0000313" key="1">
    <source>
        <dbReference type="EMBL" id="KAK9323925.1"/>
    </source>
</evidence>
<proteinExistence type="predicted"/>
<protein>
    <submittedName>
        <fullName evidence="1">Uncharacterized protein</fullName>
    </submittedName>
</protein>